<evidence type="ECO:0000313" key="1">
    <source>
        <dbReference type="EMBL" id="XDU61454.1"/>
    </source>
</evidence>
<dbReference type="KEGG" id="lala:AB8B28_07260"/>
<sequence>MKVVEQGDETWSDFIILDYVIGRKENKLKGNEREKIIKFFEKEGEKIIK</sequence>
<dbReference type="EMBL" id="CP165647">
    <property type="protein sequence ID" value="XDU61454.1"/>
    <property type="molecule type" value="Genomic_DNA"/>
</dbReference>
<organism evidence="1">
    <name type="scientific">Leptotrichia alba</name>
    <dbReference type="NCBI Taxonomy" id="3239304"/>
    <lineage>
        <taxon>Bacteria</taxon>
        <taxon>Fusobacteriati</taxon>
        <taxon>Fusobacteriota</taxon>
        <taxon>Fusobacteriia</taxon>
        <taxon>Fusobacteriales</taxon>
        <taxon>Leptotrichiaceae</taxon>
        <taxon>Leptotrichia</taxon>
    </lineage>
</organism>
<accession>A0AB39V2C1</accession>
<name>A0AB39V2C1_9FUSO</name>
<gene>
    <name evidence="1" type="ORF">AB8B28_07260</name>
</gene>
<dbReference type="AlphaFoldDB" id="A0AB39V2C1"/>
<proteinExistence type="predicted"/>
<reference evidence="1" key="1">
    <citation type="submission" date="2024-07" db="EMBL/GenBank/DDBJ databases">
        <authorList>
            <person name="Li X.-J."/>
            <person name="Wang X."/>
        </authorList>
    </citation>
    <scope>NUCLEOTIDE SEQUENCE</scope>
    <source>
        <strain evidence="1">HSP-536</strain>
    </source>
</reference>
<protein>
    <submittedName>
        <fullName evidence="1">Uncharacterized protein</fullName>
    </submittedName>
</protein>
<dbReference type="RefSeq" id="WP_369714998.1">
    <property type="nucleotide sequence ID" value="NZ_CP165647.1"/>
</dbReference>